<evidence type="ECO:0000256" key="9">
    <source>
        <dbReference type="SAM" id="Phobius"/>
    </source>
</evidence>
<protein>
    <submittedName>
        <fullName evidence="12">ATP-binding cassette superfamily</fullName>
    </submittedName>
</protein>
<evidence type="ECO:0000256" key="3">
    <source>
        <dbReference type="ARBA" id="ARBA00022554"/>
    </source>
</evidence>
<dbReference type="Pfam" id="PF00005">
    <property type="entry name" value="ABC_tran"/>
    <property type="match status" value="1"/>
</dbReference>
<dbReference type="CDD" id="cd18780">
    <property type="entry name" value="ABC_6TM_AtABCB27_like"/>
    <property type="match status" value="1"/>
</dbReference>
<keyword evidence="8 9" id="KW-0472">Membrane</keyword>
<evidence type="ECO:0000256" key="4">
    <source>
        <dbReference type="ARBA" id="ARBA00022692"/>
    </source>
</evidence>
<proteinExistence type="predicted"/>
<dbReference type="eggNOG" id="KOG0058">
    <property type="taxonomic scope" value="Eukaryota"/>
</dbReference>
<evidence type="ECO:0000256" key="5">
    <source>
        <dbReference type="ARBA" id="ARBA00022741"/>
    </source>
</evidence>
<dbReference type="AlphaFoldDB" id="C1MP48"/>
<dbReference type="STRING" id="564608.C1MP48"/>
<keyword evidence="4 9" id="KW-0812">Transmembrane</keyword>
<feature type="transmembrane region" description="Helical" evidence="9">
    <location>
        <begin position="165"/>
        <end position="182"/>
    </location>
</feature>
<dbReference type="InterPro" id="IPR003593">
    <property type="entry name" value="AAA+_ATPase"/>
</dbReference>
<name>C1MP48_MICPC</name>
<feature type="domain" description="ABC transporter" evidence="10">
    <location>
        <begin position="343"/>
        <end position="581"/>
    </location>
</feature>
<dbReference type="PROSITE" id="PS00211">
    <property type="entry name" value="ABC_TRANSPORTER_1"/>
    <property type="match status" value="1"/>
</dbReference>
<dbReference type="InterPro" id="IPR011527">
    <property type="entry name" value="ABC1_TM_dom"/>
</dbReference>
<evidence type="ECO:0000256" key="1">
    <source>
        <dbReference type="ARBA" id="ARBA00004128"/>
    </source>
</evidence>
<evidence type="ECO:0000259" key="10">
    <source>
        <dbReference type="PROSITE" id="PS50893"/>
    </source>
</evidence>
<dbReference type="PANTHER" id="PTHR43394:SF1">
    <property type="entry name" value="ATP-BINDING CASSETTE SUB-FAMILY B MEMBER 10, MITOCHONDRIAL"/>
    <property type="match status" value="1"/>
</dbReference>
<dbReference type="FunFam" id="3.40.50.300:FF:000836">
    <property type="entry name" value="ABC transporter B family member 25"/>
    <property type="match status" value="1"/>
</dbReference>
<dbReference type="GO" id="GO:0005743">
    <property type="term" value="C:mitochondrial inner membrane"/>
    <property type="evidence" value="ECO:0007669"/>
    <property type="project" value="TreeGrafter"/>
</dbReference>
<dbReference type="SMART" id="SM00382">
    <property type="entry name" value="AAA"/>
    <property type="match status" value="1"/>
</dbReference>
<gene>
    <name evidence="12" type="ORF">MICPUCDRAFT_25591</name>
</gene>
<dbReference type="EMBL" id="GG663737">
    <property type="protein sequence ID" value="EEH58866.1"/>
    <property type="molecule type" value="Genomic_DNA"/>
</dbReference>
<dbReference type="SUPFAM" id="SSF52540">
    <property type="entry name" value="P-loop containing nucleoside triphosphate hydrolases"/>
    <property type="match status" value="1"/>
</dbReference>
<keyword evidence="6 12" id="KW-0067">ATP-binding</keyword>
<keyword evidence="2" id="KW-0813">Transport</keyword>
<dbReference type="InterPro" id="IPR003439">
    <property type="entry name" value="ABC_transporter-like_ATP-bd"/>
</dbReference>
<dbReference type="KEGG" id="mpp:MICPUCDRAFT_25591"/>
<keyword evidence="13" id="KW-1185">Reference proteome</keyword>
<feature type="transmembrane region" description="Helical" evidence="9">
    <location>
        <begin position="65"/>
        <end position="82"/>
    </location>
</feature>
<evidence type="ECO:0000256" key="8">
    <source>
        <dbReference type="ARBA" id="ARBA00023136"/>
    </source>
</evidence>
<keyword evidence="5" id="KW-0547">Nucleotide-binding</keyword>
<dbReference type="Proteomes" id="UP000001876">
    <property type="component" value="Unassembled WGS sequence"/>
</dbReference>
<dbReference type="PROSITE" id="PS50893">
    <property type="entry name" value="ABC_TRANSPORTER_2"/>
    <property type="match status" value="1"/>
</dbReference>
<dbReference type="InterPro" id="IPR039421">
    <property type="entry name" value="Type_1_exporter"/>
</dbReference>
<evidence type="ECO:0000259" key="11">
    <source>
        <dbReference type="PROSITE" id="PS50929"/>
    </source>
</evidence>
<dbReference type="PANTHER" id="PTHR43394">
    <property type="entry name" value="ATP-DEPENDENT PERMEASE MDL1, MITOCHONDRIAL"/>
    <property type="match status" value="1"/>
</dbReference>
<evidence type="ECO:0000313" key="13">
    <source>
        <dbReference type="Proteomes" id="UP000001876"/>
    </source>
</evidence>
<dbReference type="PROSITE" id="PS50929">
    <property type="entry name" value="ABC_TM1F"/>
    <property type="match status" value="1"/>
</dbReference>
<sequence>MKQDFYRILQESKGQSKRLSVGIFFLFCNSVCIMLIPFYAGRMIDGVTKHLEGDSAGARRDVLDAYIGLLLVGLFGGLFQALRMYMFNTASYKVVARLRNRLFTNILAQEVGFFDSVTSGSLISRITTDTAMLKNVATQNLSMALRGMATVIIAFTFMFYTSWRLTLVVLAAFPPLIAAAIWQSRRLRVLARLTQQATAKATSVAEDSLGAIRTVRTFGQENHESSHFASSVNEALGVEMSYGRRSAIFNGCLTAGVFITLGSTFYYGSRLAIEDDLTIGELNAFILYSINASFGMALISGTYASIIQALGASTRVFDLMDRESLLPHDGVLAPDTTETGVSVELRDVHFAYPGVPDRPVLNGLSLNVPAGTCAAIVGASGAGKSTIAALVQYYYAPIKGQVFVAGVPVGEIQHEHLHSLIGVVSQEPVLFARSIRSNARFASPDATDEDIWRALEQANVADFVRDLEKGLDTWVGERGIKLSGGQKQRIAIARAVLMNPQVLLLDEATSALDAESEQLVNDALDAMMSGRNRTSIVIAHRLSTIQDADSVAVVSEGVVAEQDTHDNLMKIPDGVYANLMRRQLAGLGASTDDLPKLAQQEQKKTK</sequence>
<feature type="transmembrane region" description="Helical" evidence="9">
    <location>
        <begin position="286"/>
        <end position="312"/>
    </location>
</feature>
<dbReference type="GO" id="GO:0015421">
    <property type="term" value="F:ABC-type oligopeptide transporter activity"/>
    <property type="evidence" value="ECO:0007669"/>
    <property type="project" value="TreeGrafter"/>
</dbReference>
<dbReference type="GO" id="GO:0016887">
    <property type="term" value="F:ATP hydrolysis activity"/>
    <property type="evidence" value="ECO:0007669"/>
    <property type="project" value="InterPro"/>
</dbReference>
<organism evidence="13">
    <name type="scientific">Micromonas pusilla (strain CCMP1545)</name>
    <name type="common">Picoplanktonic green alga</name>
    <dbReference type="NCBI Taxonomy" id="564608"/>
    <lineage>
        <taxon>Eukaryota</taxon>
        <taxon>Viridiplantae</taxon>
        <taxon>Chlorophyta</taxon>
        <taxon>Mamiellophyceae</taxon>
        <taxon>Mamiellales</taxon>
        <taxon>Mamiellaceae</taxon>
        <taxon>Micromonas</taxon>
    </lineage>
</organism>
<dbReference type="SUPFAM" id="SSF90123">
    <property type="entry name" value="ABC transporter transmembrane region"/>
    <property type="match status" value="1"/>
</dbReference>
<dbReference type="GO" id="GO:0010044">
    <property type="term" value="P:response to aluminum ion"/>
    <property type="evidence" value="ECO:0007669"/>
    <property type="project" value="UniProtKB-ARBA"/>
</dbReference>
<reference evidence="12 13" key="1">
    <citation type="journal article" date="2009" name="Science">
        <title>Green evolution and dynamic adaptations revealed by genomes of the marine picoeukaryotes Micromonas.</title>
        <authorList>
            <person name="Worden A.Z."/>
            <person name="Lee J.H."/>
            <person name="Mock T."/>
            <person name="Rouze P."/>
            <person name="Simmons M.P."/>
            <person name="Aerts A.L."/>
            <person name="Allen A.E."/>
            <person name="Cuvelier M.L."/>
            <person name="Derelle E."/>
            <person name="Everett M.V."/>
            <person name="Foulon E."/>
            <person name="Grimwood J."/>
            <person name="Gundlach H."/>
            <person name="Henrissat B."/>
            <person name="Napoli C."/>
            <person name="McDonald S.M."/>
            <person name="Parker M.S."/>
            <person name="Rombauts S."/>
            <person name="Salamov A."/>
            <person name="Von Dassow P."/>
            <person name="Badger J.H."/>
            <person name="Coutinho P.M."/>
            <person name="Demir E."/>
            <person name="Dubchak I."/>
            <person name="Gentemann C."/>
            <person name="Eikrem W."/>
            <person name="Gready J.E."/>
            <person name="John U."/>
            <person name="Lanier W."/>
            <person name="Lindquist E.A."/>
            <person name="Lucas S."/>
            <person name="Mayer K.F."/>
            <person name="Moreau H."/>
            <person name="Not F."/>
            <person name="Otillar R."/>
            <person name="Panaud O."/>
            <person name="Pangilinan J."/>
            <person name="Paulsen I."/>
            <person name="Piegu B."/>
            <person name="Poliakov A."/>
            <person name="Robbens S."/>
            <person name="Schmutz J."/>
            <person name="Toulza E."/>
            <person name="Wyss T."/>
            <person name="Zelensky A."/>
            <person name="Zhou K."/>
            <person name="Armbrust E.V."/>
            <person name="Bhattacharya D."/>
            <person name="Goodenough U.W."/>
            <person name="Van de Peer Y."/>
            <person name="Grigoriev I.V."/>
        </authorList>
    </citation>
    <scope>NUCLEOTIDE SEQUENCE [LARGE SCALE GENOMIC DNA]</scope>
    <source>
        <strain evidence="12 13">CCMP1545</strain>
    </source>
</reference>
<feature type="transmembrane region" description="Helical" evidence="9">
    <location>
        <begin position="21"/>
        <end position="40"/>
    </location>
</feature>
<evidence type="ECO:0000256" key="7">
    <source>
        <dbReference type="ARBA" id="ARBA00022989"/>
    </source>
</evidence>
<dbReference type="FunFam" id="1.20.1560.10:FF:000058">
    <property type="entry name" value="ABC transporter B family member 25"/>
    <property type="match status" value="1"/>
</dbReference>
<dbReference type="RefSeq" id="XP_003057221.1">
    <property type="nucleotide sequence ID" value="XM_003057175.1"/>
</dbReference>
<dbReference type="Pfam" id="PF00664">
    <property type="entry name" value="ABC_membrane"/>
    <property type="match status" value="1"/>
</dbReference>
<evidence type="ECO:0000256" key="6">
    <source>
        <dbReference type="ARBA" id="ARBA00022840"/>
    </source>
</evidence>
<feature type="transmembrane region" description="Helical" evidence="9">
    <location>
        <begin position="141"/>
        <end position="159"/>
    </location>
</feature>
<comment type="subcellular location">
    <subcellularLocation>
        <location evidence="1">Vacuole membrane</location>
        <topology evidence="1">Multi-pass membrane protein</topology>
    </subcellularLocation>
</comment>
<dbReference type="InterPro" id="IPR027417">
    <property type="entry name" value="P-loop_NTPase"/>
</dbReference>
<dbReference type="Gene3D" id="3.40.50.300">
    <property type="entry name" value="P-loop containing nucleotide triphosphate hydrolases"/>
    <property type="match status" value="1"/>
</dbReference>
<dbReference type="OMA" id="MYTGHTL"/>
<evidence type="ECO:0000313" key="12">
    <source>
        <dbReference type="EMBL" id="EEH58866.1"/>
    </source>
</evidence>
<keyword evidence="3" id="KW-0926">Vacuole</keyword>
<accession>C1MP48</accession>
<dbReference type="InterPro" id="IPR036640">
    <property type="entry name" value="ABC1_TM_sf"/>
</dbReference>
<feature type="domain" description="ABC transmembrane type-1" evidence="11">
    <location>
        <begin position="21"/>
        <end position="308"/>
    </location>
</feature>
<dbReference type="GO" id="GO:0005524">
    <property type="term" value="F:ATP binding"/>
    <property type="evidence" value="ECO:0007669"/>
    <property type="project" value="UniProtKB-KW"/>
</dbReference>
<feature type="transmembrane region" description="Helical" evidence="9">
    <location>
        <begin position="247"/>
        <end position="266"/>
    </location>
</feature>
<dbReference type="OrthoDB" id="6500128at2759"/>
<evidence type="ECO:0000256" key="2">
    <source>
        <dbReference type="ARBA" id="ARBA00022448"/>
    </source>
</evidence>
<dbReference type="GO" id="GO:0090374">
    <property type="term" value="P:oligopeptide export from mitochondrion"/>
    <property type="evidence" value="ECO:0007669"/>
    <property type="project" value="TreeGrafter"/>
</dbReference>
<dbReference type="InterPro" id="IPR017871">
    <property type="entry name" value="ABC_transporter-like_CS"/>
</dbReference>
<keyword evidence="7 9" id="KW-1133">Transmembrane helix</keyword>
<dbReference type="GO" id="GO:0005774">
    <property type="term" value="C:vacuolar membrane"/>
    <property type="evidence" value="ECO:0007669"/>
    <property type="project" value="UniProtKB-SubCell"/>
</dbReference>
<dbReference type="GeneID" id="9682199"/>
<dbReference type="Gene3D" id="1.20.1560.10">
    <property type="entry name" value="ABC transporter type 1, transmembrane domain"/>
    <property type="match status" value="1"/>
</dbReference>